<comment type="subunit">
    <text evidence="4">Binds to mitochondrial small subunit 15S rRNA.</text>
</comment>
<dbReference type="Pfam" id="PF13041">
    <property type="entry name" value="PPR_2"/>
    <property type="match status" value="1"/>
</dbReference>
<sequence length="728" mass="81547">MFLRSTPTKSLVLFDFLAPNITTRVFSSKSYPHSATKRGKSSSQTLALPSTIVNDIRDTVTQKLRTHKAVASSQQADVYNSIVVQIKKALGNQDAETIRKQWIKLKELHLAQILDLKLVSMISSFLVKSSPDFWDPFVRETNEEIAIAAASRDAESAAGCMFYHIQQNDPEAALSIYGRCGHIMNDREAWDEDVDQEGMSSQDELAFGYLEISQSGVQPIRGRAFLLLAAITAHAMTDAFQKALAICKDTDVRFHHYTNREFLENLQYDPELQEKVVLYVQRLQVARLVSRPTSLSRQITNLGNSNGLVSLKKLYDGIIEGISGPDGYIAANESSLSPDKSVAMTEVGWTSFLTAFLKCNAKDVAGQLWDAIPKLGLHHSTSMWNALITGQYTSFSDATTTFELMKASNVQVDALTYRALIASLFNGKRPNLAMHRFHEFQHTNLSTSAEDLVYVYNTVLNGLLLTNRVDIALSLFQKMESNGPKPDVVSYNTFLGHYARRNDIRGLGMIMGKMGESSVTGDVFSFSTILSALLKLGREDATDVVFRLMDKQGVKANTTTYTAIIDHQIRERDEAHLSGVLRLLAQMEADPSIAPNIVTYTSILAGLHRGSAWLSKQKEDDFTRVIGERMKRNNVKLNTRAYNLLIKACLEGGRLEQALSYYQEMMKTKTILFHQTWYILLNGLISMKKWDIAKQVARDMKLVGVRPLGPLRKLVERVERATGGNMRW</sequence>
<gene>
    <name evidence="6" type="ORF">BDP27DRAFT_1314006</name>
</gene>
<name>A0A9P5Q8G0_9AGAR</name>
<dbReference type="NCBIfam" id="TIGR00756">
    <property type="entry name" value="PPR"/>
    <property type="match status" value="3"/>
</dbReference>
<dbReference type="Pfam" id="PF13812">
    <property type="entry name" value="PPR_3"/>
    <property type="match status" value="1"/>
</dbReference>
<evidence type="ECO:0000256" key="5">
    <source>
        <dbReference type="PROSITE-ProRule" id="PRU00708"/>
    </source>
</evidence>
<evidence type="ECO:0000256" key="2">
    <source>
        <dbReference type="ARBA" id="ARBA00022737"/>
    </source>
</evidence>
<accession>A0A9P5Q8G0</accession>
<reference evidence="6" key="1">
    <citation type="submission" date="2020-11" db="EMBL/GenBank/DDBJ databases">
        <authorList>
            <consortium name="DOE Joint Genome Institute"/>
            <person name="Ahrendt S."/>
            <person name="Riley R."/>
            <person name="Andreopoulos W."/>
            <person name="Labutti K."/>
            <person name="Pangilinan J."/>
            <person name="Ruiz-Duenas F.J."/>
            <person name="Barrasa J.M."/>
            <person name="Sanchez-Garcia M."/>
            <person name="Camarero S."/>
            <person name="Miyauchi S."/>
            <person name="Serrano A."/>
            <person name="Linde D."/>
            <person name="Babiker R."/>
            <person name="Drula E."/>
            <person name="Ayuso-Fernandez I."/>
            <person name="Pacheco R."/>
            <person name="Padilla G."/>
            <person name="Ferreira P."/>
            <person name="Barriuso J."/>
            <person name="Kellner H."/>
            <person name="Castanera R."/>
            <person name="Alfaro M."/>
            <person name="Ramirez L."/>
            <person name="Pisabarro A.G."/>
            <person name="Kuo A."/>
            <person name="Tritt A."/>
            <person name="Lipzen A."/>
            <person name="He G."/>
            <person name="Yan M."/>
            <person name="Ng V."/>
            <person name="Cullen D."/>
            <person name="Martin F."/>
            <person name="Rosso M.-N."/>
            <person name="Henrissat B."/>
            <person name="Hibbett D."/>
            <person name="Martinez A.T."/>
            <person name="Grigoriev I.V."/>
        </authorList>
    </citation>
    <scope>NUCLEOTIDE SEQUENCE</scope>
    <source>
        <strain evidence="6">AH 40177</strain>
    </source>
</reference>
<feature type="repeat" description="PPR" evidence="5">
    <location>
        <begin position="522"/>
        <end position="556"/>
    </location>
</feature>
<keyword evidence="7" id="KW-1185">Reference proteome</keyword>
<proteinExistence type="inferred from homology"/>
<organism evidence="6 7">
    <name type="scientific">Rhodocollybia butyracea</name>
    <dbReference type="NCBI Taxonomy" id="206335"/>
    <lineage>
        <taxon>Eukaryota</taxon>
        <taxon>Fungi</taxon>
        <taxon>Dikarya</taxon>
        <taxon>Basidiomycota</taxon>
        <taxon>Agaricomycotina</taxon>
        <taxon>Agaricomycetes</taxon>
        <taxon>Agaricomycetidae</taxon>
        <taxon>Agaricales</taxon>
        <taxon>Marasmiineae</taxon>
        <taxon>Omphalotaceae</taxon>
        <taxon>Rhodocollybia</taxon>
    </lineage>
</organism>
<evidence type="ECO:0000313" key="7">
    <source>
        <dbReference type="Proteomes" id="UP000772434"/>
    </source>
</evidence>
<feature type="repeat" description="PPR" evidence="5">
    <location>
        <begin position="452"/>
        <end position="486"/>
    </location>
</feature>
<evidence type="ECO:0008006" key="8">
    <source>
        <dbReference type="Google" id="ProtNLM"/>
    </source>
</evidence>
<protein>
    <recommendedName>
        <fullName evidence="8">Pentatricopeptide repeat-containing protein</fullName>
    </recommendedName>
</protein>
<evidence type="ECO:0000256" key="1">
    <source>
        <dbReference type="ARBA" id="ARBA00006192"/>
    </source>
</evidence>
<feature type="repeat" description="PPR" evidence="5">
    <location>
        <begin position="638"/>
        <end position="672"/>
    </location>
</feature>
<dbReference type="OrthoDB" id="185373at2759"/>
<dbReference type="Gene3D" id="1.25.40.10">
    <property type="entry name" value="Tetratricopeptide repeat domain"/>
    <property type="match status" value="4"/>
</dbReference>
<comment type="caution">
    <text evidence="6">The sequence shown here is derived from an EMBL/GenBank/DDBJ whole genome shotgun (WGS) entry which is preliminary data.</text>
</comment>
<dbReference type="EMBL" id="JADNRY010000007">
    <property type="protein sequence ID" value="KAF9076167.1"/>
    <property type="molecule type" value="Genomic_DNA"/>
</dbReference>
<dbReference type="InterPro" id="IPR011990">
    <property type="entry name" value="TPR-like_helical_dom_sf"/>
</dbReference>
<comment type="similarity">
    <text evidence="1">Belongs to the CCM1 family.</text>
</comment>
<evidence type="ECO:0000256" key="3">
    <source>
        <dbReference type="ARBA" id="ARBA00044493"/>
    </source>
</evidence>
<evidence type="ECO:0000256" key="4">
    <source>
        <dbReference type="ARBA" id="ARBA00044511"/>
    </source>
</evidence>
<dbReference type="Pfam" id="PF01535">
    <property type="entry name" value="PPR"/>
    <property type="match status" value="1"/>
</dbReference>
<comment type="function">
    <text evidence="3">Regulates mitochondrial small subunit maturation by controlling 15S rRNA 5'-end processing. Localizes to the 5' precursor of the 15S rRNA in a position that is subsequently occupied by mS47 in the mature yeast mtSSU. Uses structure and sequence-specific RNA recognition, binding to a single-stranded region of the precursor and specifically recognizing bases -6 to -1. The exchange of Ccm1 for mS47 is coupled to the irreversible removal of precursor rRNA that is accompanied by conformational changes of the mitoribosomal proteins uS5m and mS26. These conformational changes signal completion of 5'-end rRNA processing through protection of the mature 5'-end of the 15S rRNA and stabilization of mS47. The removal of the 5' precursor together with the dissociation of Ccm1 may be catalyzed by the 5'-3' exoribonuclease Pet127. Involved in the specific removal of group I introns in mitochondrial encoded transcripts.</text>
</comment>
<dbReference type="InterPro" id="IPR002885">
    <property type="entry name" value="PPR_rpt"/>
</dbReference>
<dbReference type="PROSITE" id="PS51375">
    <property type="entry name" value="PPR"/>
    <property type="match status" value="3"/>
</dbReference>
<evidence type="ECO:0000313" key="6">
    <source>
        <dbReference type="EMBL" id="KAF9076167.1"/>
    </source>
</evidence>
<dbReference type="PANTHER" id="PTHR47447">
    <property type="entry name" value="OS03G0856100 PROTEIN"/>
    <property type="match status" value="1"/>
</dbReference>
<keyword evidence="2" id="KW-0677">Repeat</keyword>
<dbReference type="PANTHER" id="PTHR47447:SF17">
    <property type="entry name" value="OS12G0638900 PROTEIN"/>
    <property type="match status" value="1"/>
</dbReference>
<dbReference type="Proteomes" id="UP000772434">
    <property type="component" value="Unassembled WGS sequence"/>
</dbReference>
<dbReference type="AlphaFoldDB" id="A0A9P5Q8G0"/>